<dbReference type="AlphaFoldDB" id="C5M0L5"/>
<feature type="non-terminal residue" evidence="1">
    <location>
        <position position="147"/>
    </location>
</feature>
<gene>
    <name evidence="1" type="ORF">Pmar_PMAR014162</name>
</gene>
<keyword evidence="2" id="KW-1185">Reference proteome</keyword>
<dbReference type="EMBL" id="GG687157">
    <property type="protein sequence ID" value="EEQ97477.1"/>
    <property type="molecule type" value="Genomic_DNA"/>
</dbReference>
<evidence type="ECO:0000313" key="1">
    <source>
        <dbReference type="EMBL" id="EEQ97477.1"/>
    </source>
</evidence>
<name>C5M0L5_PERM5</name>
<accession>C5M0L5</accession>
<dbReference type="InParanoid" id="C5M0L5"/>
<evidence type="ECO:0000313" key="2">
    <source>
        <dbReference type="Proteomes" id="UP000007800"/>
    </source>
</evidence>
<organism evidence="2">
    <name type="scientific">Perkinsus marinus (strain ATCC 50983 / TXsc)</name>
    <dbReference type="NCBI Taxonomy" id="423536"/>
    <lineage>
        <taxon>Eukaryota</taxon>
        <taxon>Sar</taxon>
        <taxon>Alveolata</taxon>
        <taxon>Perkinsozoa</taxon>
        <taxon>Perkinsea</taxon>
        <taxon>Perkinsida</taxon>
        <taxon>Perkinsidae</taxon>
        <taxon>Perkinsus</taxon>
    </lineage>
</organism>
<proteinExistence type="predicted"/>
<reference evidence="1 2" key="1">
    <citation type="submission" date="2008-07" db="EMBL/GenBank/DDBJ databases">
        <authorList>
            <person name="El-Sayed N."/>
            <person name="Caler E."/>
            <person name="Inman J."/>
            <person name="Amedeo P."/>
            <person name="Hass B."/>
            <person name="Wortman J."/>
        </authorList>
    </citation>
    <scope>NUCLEOTIDE SEQUENCE [LARGE SCALE GENOMIC DNA]</scope>
    <source>
        <strain evidence="2">ATCC 50983 / TXsc</strain>
    </source>
</reference>
<sequence length="147" mass="16466">MKADCAQIGVWERGEVEFKLRNVREGRRIAYELGGYRGVRDELLTKIKDGRVFGEKSGIAKVTRASGEVSLADTENTIKQRLEIRFGDGGTKSMRCLPIEGTNGLRASYGNFLLQAKCSGLFTELLFEDEISMMAFAVEWAGYRPME</sequence>
<dbReference type="GeneID" id="9055038"/>
<dbReference type="Proteomes" id="UP000007800">
    <property type="component" value="Unassembled WGS sequence"/>
</dbReference>
<protein>
    <submittedName>
        <fullName evidence="1">Uncharacterized protein</fullName>
    </submittedName>
</protein>
<dbReference type="RefSeq" id="XP_002764760.1">
    <property type="nucleotide sequence ID" value="XM_002764714.1"/>
</dbReference>